<feature type="region of interest" description="Disordered" evidence="1">
    <location>
        <begin position="102"/>
        <end position="122"/>
    </location>
</feature>
<dbReference type="EMBL" id="CP144527">
    <property type="protein sequence ID" value="WWC72726.1"/>
    <property type="molecule type" value="Genomic_DNA"/>
</dbReference>
<feature type="signal peptide" evidence="2">
    <location>
        <begin position="1"/>
        <end position="18"/>
    </location>
</feature>
<sequence>MQFSFVLSYLALIATGLAAPVPQSDEYPLTTTLGGDPWTNQPADPESSLVAKRQVGTGATSLASVVISSSAPGPSSTAIAVGAAANGAIPSGHIQKVAGGRSTVDSAATTGGGTGGPRGPGPLAFVGKAAGASGGGVPSGAPFGAAPPISGPPVNASFAGSSDTGSPTDPPFEIAASSDLPSTDSAFTSAPTSLPTGSAVVTSV</sequence>
<keyword evidence="5" id="KW-1185">Reference proteome</keyword>
<feature type="compositionally biased region" description="Polar residues" evidence="1">
    <location>
        <begin position="179"/>
        <end position="204"/>
    </location>
</feature>
<evidence type="ECO:0000313" key="4">
    <source>
        <dbReference type="EMBL" id="WWC72726.1"/>
    </source>
</evidence>
<evidence type="ECO:0000313" key="3">
    <source>
        <dbReference type="EMBL" id="OCF46568.1"/>
    </source>
</evidence>
<feature type="compositionally biased region" description="Polar residues" evidence="1">
    <location>
        <begin position="158"/>
        <end position="167"/>
    </location>
</feature>
<reference evidence="4" key="2">
    <citation type="submission" date="2013-07" db="EMBL/GenBank/DDBJ databases">
        <authorList>
            <consortium name="The Broad Institute Genome Sequencing Platform"/>
            <person name="Cuomo C."/>
            <person name="Litvintseva A."/>
            <person name="Chen Y."/>
            <person name="Heitman J."/>
            <person name="Sun S."/>
            <person name="Springer D."/>
            <person name="Dromer F."/>
            <person name="Young S.K."/>
            <person name="Zeng Q."/>
            <person name="Gargeya S."/>
            <person name="Fitzgerald M."/>
            <person name="Abouelleil A."/>
            <person name="Alvarado L."/>
            <person name="Berlin A.M."/>
            <person name="Chapman S.B."/>
            <person name="Dewar J."/>
            <person name="Goldberg J."/>
            <person name="Griggs A."/>
            <person name="Gujja S."/>
            <person name="Hansen M."/>
            <person name="Howarth C."/>
            <person name="Imamovic A."/>
            <person name="Larimer J."/>
            <person name="McCowan C."/>
            <person name="Murphy C."/>
            <person name="Pearson M."/>
            <person name="Priest M."/>
            <person name="Roberts A."/>
            <person name="Saif S."/>
            <person name="Shea T."/>
            <person name="Sykes S."/>
            <person name="Wortman J."/>
            <person name="Nusbaum C."/>
            <person name="Birren B."/>
        </authorList>
    </citation>
    <scope>NUCLEOTIDE SEQUENCE</scope>
    <source>
        <strain evidence="4">CBS 10737</strain>
    </source>
</reference>
<gene>
    <name evidence="3" type="ORF">I206_07421</name>
    <name evidence="4" type="ORF">I206_106690</name>
</gene>
<reference evidence="3" key="3">
    <citation type="submission" date="2016-07" db="EMBL/GenBank/DDBJ databases">
        <title>Evolution of pathogenesis and genome organization in the Tremellales.</title>
        <authorList>
            <person name="Cuomo C."/>
            <person name="Litvintseva A."/>
            <person name="Heitman J."/>
            <person name="Chen Y."/>
            <person name="Sun S."/>
            <person name="Springer D."/>
            <person name="Dromer F."/>
            <person name="Young S."/>
            <person name="Zeng Q."/>
            <person name="Chapman S."/>
            <person name="Gujja S."/>
            <person name="Saif S."/>
            <person name="Birren B."/>
        </authorList>
    </citation>
    <scope>NUCLEOTIDE SEQUENCE</scope>
    <source>
        <strain evidence="3">CBS 10737</strain>
    </source>
</reference>
<name>A0A1B9HTH6_9TREE</name>
<reference evidence="3" key="1">
    <citation type="submission" date="2013-07" db="EMBL/GenBank/DDBJ databases">
        <title>The Genome Sequence of Cryptococcus pinus CBS10737.</title>
        <authorList>
            <consortium name="The Broad Institute Genome Sequencing Platform"/>
            <person name="Cuomo C."/>
            <person name="Litvintseva A."/>
            <person name="Chen Y."/>
            <person name="Heitman J."/>
            <person name="Sun S."/>
            <person name="Springer D."/>
            <person name="Dromer F."/>
            <person name="Young S.K."/>
            <person name="Zeng Q."/>
            <person name="Gargeya S."/>
            <person name="Fitzgerald M."/>
            <person name="Abouelleil A."/>
            <person name="Alvarado L."/>
            <person name="Berlin A.M."/>
            <person name="Chapman S.B."/>
            <person name="Dewar J."/>
            <person name="Goldberg J."/>
            <person name="Griggs A."/>
            <person name="Gujja S."/>
            <person name="Hansen M."/>
            <person name="Howarth C."/>
            <person name="Imamovic A."/>
            <person name="Larimer J."/>
            <person name="McCowan C."/>
            <person name="Murphy C."/>
            <person name="Pearson M."/>
            <person name="Priest M."/>
            <person name="Roberts A."/>
            <person name="Saif S."/>
            <person name="Shea T."/>
            <person name="Sykes S."/>
            <person name="Wortman J."/>
            <person name="Nusbaum C."/>
            <person name="Birren B."/>
        </authorList>
    </citation>
    <scope>NUCLEOTIDE SEQUENCE [LARGE SCALE GENOMIC DNA]</scope>
    <source>
        <strain evidence="3">CBS 10737</strain>
    </source>
</reference>
<keyword evidence="2" id="KW-0732">Signal</keyword>
<organism evidence="3">
    <name type="scientific">Kwoniella pini CBS 10737</name>
    <dbReference type="NCBI Taxonomy" id="1296096"/>
    <lineage>
        <taxon>Eukaryota</taxon>
        <taxon>Fungi</taxon>
        <taxon>Dikarya</taxon>
        <taxon>Basidiomycota</taxon>
        <taxon>Agaricomycotina</taxon>
        <taxon>Tremellomycetes</taxon>
        <taxon>Tremellales</taxon>
        <taxon>Cryptococcaceae</taxon>
        <taxon>Kwoniella</taxon>
    </lineage>
</organism>
<feature type="chain" id="PRO_5008628102" evidence="2">
    <location>
        <begin position="19"/>
        <end position="204"/>
    </location>
</feature>
<proteinExistence type="predicted"/>
<reference evidence="4" key="4">
    <citation type="submission" date="2024-02" db="EMBL/GenBank/DDBJ databases">
        <title>Comparative genomics of Cryptococcus and Kwoniella reveals pathogenesis evolution and contrasting modes of karyotype evolution via chromosome fusion or intercentromeric recombination.</title>
        <authorList>
            <person name="Coelho M.A."/>
            <person name="David-Palma M."/>
            <person name="Shea T."/>
            <person name="Bowers K."/>
            <person name="McGinley-Smith S."/>
            <person name="Mohammad A.W."/>
            <person name="Gnirke A."/>
            <person name="Yurkov A.M."/>
            <person name="Nowrousian M."/>
            <person name="Sun S."/>
            <person name="Cuomo C.A."/>
            <person name="Heitman J."/>
        </authorList>
    </citation>
    <scope>NUCLEOTIDE SEQUENCE</scope>
    <source>
        <strain evidence="4">CBS 10737</strain>
    </source>
</reference>
<dbReference type="GeneID" id="30175790"/>
<accession>A0A1B9HTH6</accession>
<dbReference type="KEGG" id="kpin:30175790"/>
<evidence type="ECO:0000313" key="5">
    <source>
        <dbReference type="Proteomes" id="UP000094020"/>
    </source>
</evidence>
<evidence type="ECO:0000256" key="2">
    <source>
        <dbReference type="SAM" id="SignalP"/>
    </source>
</evidence>
<dbReference type="EMBL" id="KI894016">
    <property type="protein sequence ID" value="OCF46568.1"/>
    <property type="molecule type" value="Genomic_DNA"/>
</dbReference>
<protein>
    <submittedName>
        <fullName evidence="3">Uncharacterized protein</fullName>
    </submittedName>
</protein>
<dbReference type="OrthoDB" id="10637952at2759"/>
<feature type="region of interest" description="Disordered" evidence="1">
    <location>
        <begin position="142"/>
        <end position="204"/>
    </location>
</feature>
<dbReference type="RefSeq" id="XP_019007787.1">
    <property type="nucleotide sequence ID" value="XM_019159115.1"/>
</dbReference>
<dbReference type="Proteomes" id="UP000094020">
    <property type="component" value="Chromosome 9"/>
</dbReference>
<dbReference type="AlphaFoldDB" id="A0A1B9HTH6"/>
<evidence type="ECO:0000256" key="1">
    <source>
        <dbReference type="SAM" id="MobiDB-lite"/>
    </source>
</evidence>